<name>A0ABP0ENY1_9ASCO</name>
<reference evidence="3 4" key="1">
    <citation type="submission" date="2024-01" db="EMBL/GenBank/DDBJ databases">
        <authorList>
            <consortium name="Genoscope - CEA"/>
            <person name="William W."/>
        </authorList>
    </citation>
    <scope>NUCLEOTIDE SEQUENCE [LARGE SCALE GENOMIC DNA]</scope>
    <source>
        <strain evidence="3 4">29B2s-10</strain>
    </source>
</reference>
<proteinExistence type="predicted"/>
<keyword evidence="3" id="KW-0808">Transferase</keyword>
<dbReference type="EMBL" id="OZ004260">
    <property type="protein sequence ID" value="CAK7920593.1"/>
    <property type="molecule type" value="Genomic_DNA"/>
</dbReference>
<protein>
    <submittedName>
        <fullName evidence="3">Phosphopantetheine adenylyltransferase</fullName>
    </submittedName>
</protein>
<dbReference type="Proteomes" id="UP001497600">
    <property type="component" value="Chromosome H"/>
</dbReference>
<organism evidence="3 4">
    <name type="scientific">[Candida] anglica</name>
    <dbReference type="NCBI Taxonomy" id="148631"/>
    <lineage>
        <taxon>Eukaryota</taxon>
        <taxon>Fungi</taxon>
        <taxon>Dikarya</taxon>
        <taxon>Ascomycota</taxon>
        <taxon>Saccharomycotina</taxon>
        <taxon>Pichiomycetes</taxon>
        <taxon>Debaryomycetaceae</taxon>
        <taxon>Kurtzmaniella</taxon>
    </lineage>
</organism>
<evidence type="ECO:0000313" key="3">
    <source>
        <dbReference type="EMBL" id="CAK7920593.1"/>
    </source>
</evidence>
<evidence type="ECO:0000256" key="1">
    <source>
        <dbReference type="SAM" id="MobiDB-lite"/>
    </source>
</evidence>
<evidence type="ECO:0000313" key="4">
    <source>
        <dbReference type="Proteomes" id="UP001497600"/>
    </source>
</evidence>
<gene>
    <name evidence="3" type="primary">CAB4</name>
    <name evidence="3" type="ORF">CAAN4_H04148</name>
</gene>
<feature type="compositionally biased region" description="Basic and acidic residues" evidence="1">
    <location>
        <begin position="276"/>
        <end position="286"/>
    </location>
</feature>
<dbReference type="Pfam" id="PF01467">
    <property type="entry name" value="CTP_transf_like"/>
    <property type="match status" value="1"/>
</dbReference>
<keyword evidence="3" id="KW-0548">Nucleotidyltransferase</keyword>
<dbReference type="InterPro" id="IPR004821">
    <property type="entry name" value="Cyt_trans-like"/>
</dbReference>
<feature type="region of interest" description="Disordered" evidence="1">
    <location>
        <begin position="262"/>
        <end position="286"/>
    </location>
</feature>
<dbReference type="Gene3D" id="3.40.50.620">
    <property type="entry name" value="HUPs"/>
    <property type="match status" value="1"/>
</dbReference>
<dbReference type="PANTHER" id="PTHR10695">
    <property type="entry name" value="DEPHOSPHO-COA KINASE-RELATED"/>
    <property type="match status" value="1"/>
</dbReference>
<dbReference type="PANTHER" id="PTHR10695:SF46">
    <property type="entry name" value="BIFUNCTIONAL COENZYME A SYNTHASE-RELATED"/>
    <property type="match status" value="1"/>
</dbReference>
<dbReference type="SUPFAM" id="SSF52374">
    <property type="entry name" value="Nucleotidylyl transferase"/>
    <property type="match status" value="1"/>
</dbReference>
<accession>A0ABP0ENY1</accession>
<evidence type="ECO:0000259" key="2">
    <source>
        <dbReference type="Pfam" id="PF01467"/>
    </source>
</evidence>
<keyword evidence="4" id="KW-1185">Reference proteome</keyword>
<dbReference type="InterPro" id="IPR014729">
    <property type="entry name" value="Rossmann-like_a/b/a_fold"/>
</dbReference>
<feature type="domain" description="Cytidyltransferase-like" evidence="2">
    <location>
        <begin position="135"/>
        <end position="279"/>
    </location>
</feature>
<dbReference type="GO" id="GO:0016779">
    <property type="term" value="F:nucleotidyltransferase activity"/>
    <property type="evidence" value="ECO:0007669"/>
    <property type="project" value="UniProtKB-KW"/>
</dbReference>
<sequence>MSGILILNNPIKKDYSNIYSQFLSKLYPDIKLIDILIISQISNSDDLNFILSDIYSTIRSKATKLGLDYTFEINVIFNKLDVNVDQYTIVSKSNDVSVEKYEGVKSLDELIVEKQHIDNHKKSDNTFQNFPVVAVGGTFDHMHDGHKILLSMASFLTSKTLIVGITGPKLLVNKKYKEYLESYHVREATVKSFITKISSETIALDCYMIEDVCGPTGFIKEIDALIVSAESAKGGDFVNNFRKEKEFPPLKIIKIEVIGGQGNEENNWEGKLSSTDIRKEESMKKQ</sequence>